<sequence>MNQLTRIAPRRMAVNDSYTFLMKELEKVDDTILEPLSGTDWPRDMPVITGGGLLESIASVDVSYASSGGDDDNLFFEAANDIPVIQADMSKQVARTFNFAEYMSFSTMEREKMLQVGRDPETFLNKGIRLHCDKLIDRNVYTGFTKVSSTGLCNNPNITRSSAAPHTPGGTDTAWDNKTADEILADINRAISALWKDNDCSSDALPNHILIPVEQFGQLVTRKVSDDSERSILTYVLENNLSVQQGGELTISPCKWCGGVGSNGSDRMVVYMNRVDRICFNLTQPLRRMDTEYSEMRIKIPYIAQFSEVRFLYPSTVRYLDGI</sequence>
<organism evidence="1 2">
    <name type="scientific">Aristaeella hokkaidonensis</name>
    <dbReference type="NCBI Taxonomy" id="3046382"/>
    <lineage>
        <taxon>Bacteria</taxon>
        <taxon>Bacillati</taxon>
        <taxon>Bacillota</taxon>
        <taxon>Clostridia</taxon>
        <taxon>Eubacteriales</taxon>
        <taxon>Aristaeellaceae</taxon>
        <taxon>Aristaeella</taxon>
    </lineage>
</organism>
<proteinExistence type="predicted"/>
<keyword evidence="2" id="KW-1185">Reference proteome</keyword>
<dbReference type="Proteomes" id="UP000682782">
    <property type="component" value="Chromosome"/>
</dbReference>
<evidence type="ECO:0000313" key="2">
    <source>
        <dbReference type="Proteomes" id="UP000682782"/>
    </source>
</evidence>
<evidence type="ECO:0000313" key="1">
    <source>
        <dbReference type="EMBL" id="QUC66226.1"/>
    </source>
</evidence>
<reference evidence="1" key="1">
    <citation type="submission" date="2021-01" db="EMBL/GenBank/DDBJ databases">
        <title>Complete genome sequence of Clostridiales bacterium R-7.</title>
        <authorList>
            <person name="Mahoney-Kurpe S.C."/>
            <person name="Palevich N."/>
            <person name="Koike S."/>
            <person name="Moon C.D."/>
            <person name="Attwood G.T."/>
        </authorList>
    </citation>
    <scope>NUCLEOTIDE SEQUENCE</scope>
    <source>
        <strain evidence="1">R-7</strain>
    </source>
</reference>
<gene>
    <name evidence="1" type="ORF">JYE49_10135</name>
</gene>
<accession>A0AC61N402</accession>
<name>A0AC61N402_9FIRM</name>
<protein>
    <submittedName>
        <fullName evidence="1">DUF2184 domain-containing protein</fullName>
    </submittedName>
</protein>
<dbReference type="EMBL" id="CP068393">
    <property type="protein sequence ID" value="QUC66226.1"/>
    <property type="molecule type" value="Genomic_DNA"/>
</dbReference>